<dbReference type="HAMAP" id="MF_00361">
    <property type="entry name" value="NAD_kinase"/>
    <property type="match status" value="1"/>
</dbReference>
<keyword evidence="7" id="KW-1185">Reference proteome</keyword>
<dbReference type="SUPFAM" id="SSF111331">
    <property type="entry name" value="NAD kinase/diacylglycerol kinase-like"/>
    <property type="match status" value="1"/>
</dbReference>
<dbReference type="GO" id="GO:0003951">
    <property type="term" value="F:NAD+ kinase activity"/>
    <property type="evidence" value="ECO:0007669"/>
    <property type="project" value="InterPro"/>
</dbReference>
<accession>A0AAD2CYW6</accession>
<evidence type="ECO:0000256" key="1">
    <source>
        <dbReference type="ARBA" id="ARBA00010995"/>
    </source>
</evidence>
<keyword evidence="4" id="KW-0521">NADP</keyword>
<evidence type="ECO:0000256" key="2">
    <source>
        <dbReference type="ARBA" id="ARBA00022679"/>
    </source>
</evidence>
<dbReference type="InterPro" id="IPR002504">
    <property type="entry name" value="NADK"/>
</dbReference>
<dbReference type="InterPro" id="IPR016064">
    <property type="entry name" value="NAD/diacylglycerol_kinase_sf"/>
</dbReference>
<evidence type="ECO:0000256" key="4">
    <source>
        <dbReference type="ARBA" id="ARBA00022857"/>
    </source>
</evidence>
<keyword evidence="5" id="KW-0520">NAD</keyword>
<dbReference type="Gene3D" id="3.40.50.10330">
    <property type="entry name" value="Probable inorganic polyphosphate/atp-NAD kinase, domain 1"/>
    <property type="match status" value="1"/>
</dbReference>
<evidence type="ECO:0000256" key="5">
    <source>
        <dbReference type="ARBA" id="ARBA00023027"/>
    </source>
</evidence>
<dbReference type="PANTHER" id="PTHR20275:SF0">
    <property type="entry name" value="NAD KINASE"/>
    <property type="match status" value="1"/>
</dbReference>
<dbReference type="GO" id="GO:0006741">
    <property type="term" value="P:NADP+ biosynthetic process"/>
    <property type="evidence" value="ECO:0007669"/>
    <property type="project" value="InterPro"/>
</dbReference>
<comment type="caution">
    <text evidence="6">The sequence shown here is derived from an EMBL/GenBank/DDBJ whole genome shotgun (WGS) entry which is preliminary data.</text>
</comment>
<proteinExistence type="inferred from homology"/>
<keyword evidence="2" id="KW-0808">Transferase</keyword>
<dbReference type="Pfam" id="PF20143">
    <property type="entry name" value="NAD_kinase_C"/>
    <property type="match status" value="1"/>
</dbReference>
<protein>
    <recommendedName>
        <fullName evidence="8">NAD(+) kinase</fullName>
    </recommendedName>
</protein>
<gene>
    <name evidence="6" type="ORF">ECRASSUSDP1_LOCUS15459</name>
</gene>
<keyword evidence="3" id="KW-0418">Kinase</keyword>
<dbReference type="InterPro" id="IPR017438">
    <property type="entry name" value="ATP-NAD_kinase_N"/>
</dbReference>
<dbReference type="GO" id="GO:0019674">
    <property type="term" value="P:NAD+ metabolic process"/>
    <property type="evidence" value="ECO:0007669"/>
    <property type="project" value="InterPro"/>
</dbReference>
<dbReference type="PANTHER" id="PTHR20275">
    <property type="entry name" value="NAD KINASE"/>
    <property type="match status" value="1"/>
</dbReference>
<name>A0AAD2CYW6_EUPCR</name>
<sequence length="347" mass="38731">MFKYTKVLLIVNPFHKESHPVFLQTLITLQSKGLKCFLEKPVLAKLLDPASFGSYEETEHIDIDAIEPLITTREEVELAIAFGGDGTILHFSKLYYNSAFPAPDLLAFNFGSLGYLCSFEVEDVSCVLRYIFGWKFDKIKQEKLVEGPEGICITRMKRQRLAINLLKAEGSMFELQSFHFEGGKSLEACTAEFNALNEINLTSRTALENVKLEVAINGKYLTTYEGTGLVFSTPTGSTSYNLSLHGSIIHNDVECIGMIAICNTASISMKPLILPADIEITVKNVSDDPEAISQGICDGSLIFKFNPGDTVCISGSKSYIPQLMKTRRDPTKDWMLRLKEKLSLFEY</sequence>
<evidence type="ECO:0000313" key="6">
    <source>
        <dbReference type="EMBL" id="CAI2374108.1"/>
    </source>
</evidence>
<comment type="similarity">
    <text evidence="1">Belongs to the NAD kinase family.</text>
</comment>
<dbReference type="InterPro" id="IPR017437">
    <property type="entry name" value="ATP-NAD_kinase_PpnK-typ_C"/>
</dbReference>
<dbReference type="Pfam" id="PF01513">
    <property type="entry name" value="NAD_kinase"/>
    <property type="match status" value="1"/>
</dbReference>
<dbReference type="Proteomes" id="UP001295684">
    <property type="component" value="Unassembled WGS sequence"/>
</dbReference>
<evidence type="ECO:0008006" key="8">
    <source>
        <dbReference type="Google" id="ProtNLM"/>
    </source>
</evidence>
<organism evidence="6 7">
    <name type="scientific">Euplotes crassus</name>
    <dbReference type="NCBI Taxonomy" id="5936"/>
    <lineage>
        <taxon>Eukaryota</taxon>
        <taxon>Sar</taxon>
        <taxon>Alveolata</taxon>
        <taxon>Ciliophora</taxon>
        <taxon>Intramacronucleata</taxon>
        <taxon>Spirotrichea</taxon>
        <taxon>Hypotrichia</taxon>
        <taxon>Euplotida</taxon>
        <taxon>Euplotidae</taxon>
        <taxon>Moneuplotes</taxon>
    </lineage>
</organism>
<dbReference type="AlphaFoldDB" id="A0AAD2CYW6"/>
<evidence type="ECO:0000256" key="3">
    <source>
        <dbReference type="ARBA" id="ARBA00022777"/>
    </source>
</evidence>
<dbReference type="EMBL" id="CAMPGE010015490">
    <property type="protein sequence ID" value="CAI2374108.1"/>
    <property type="molecule type" value="Genomic_DNA"/>
</dbReference>
<reference evidence="6" key="1">
    <citation type="submission" date="2023-07" db="EMBL/GenBank/DDBJ databases">
        <authorList>
            <consortium name="AG Swart"/>
            <person name="Singh M."/>
            <person name="Singh A."/>
            <person name="Seah K."/>
            <person name="Emmerich C."/>
        </authorList>
    </citation>
    <scope>NUCLEOTIDE SEQUENCE</scope>
    <source>
        <strain evidence="6">DP1</strain>
    </source>
</reference>
<evidence type="ECO:0000313" key="7">
    <source>
        <dbReference type="Proteomes" id="UP001295684"/>
    </source>
</evidence>
<dbReference type="Gene3D" id="2.60.200.30">
    <property type="entry name" value="Probable inorganic polyphosphate/atp-NAD kinase, domain 2"/>
    <property type="match status" value="1"/>
</dbReference>